<dbReference type="EMBL" id="JACHIJ010000001">
    <property type="protein sequence ID" value="MBB5050422.1"/>
    <property type="molecule type" value="Genomic_DNA"/>
</dbReference>
<comment type="caution">
    <text evidence="2">The sequence shown here is derived from an EMBL/GenBank/DDBJ whole genome shotgun (WGS) entry which is preliminary data.</text>
</comment>
<sequence length="159" mass="17701">MPDALIQLGIIKALHKGREPNEQLFPDLYRSKSNNSFGDKLGQKFGTYRKNYDEAHRKNGDNGHAFVPLYAHLRDLHSFRHSFCTEMINVGVPQAHAEALTGHTSEARSSEFANYDHGRTLAILKVAIDKRVLPVDIPRLVDAAANSPEVPTPQKCGVD</sequence>
<dbReference type="GO" id="GO:0003677">
    <property type="term" value="F:DNA binding"/>
    <property type="evidence" value="ECO:0007669"/>
    <property type="project" value="InterPro"/>
</dbReference>
<evidence type="ECO:0000313" key="3">
    <source>
        <dbReference type="Proteomes" id="UP000521227"/>
    </source>
</evidence>
<organism evidence="2 3">
    <name type="scientific">Afipia massiliensis</name>
    <dbReference type="NCBI Taxonomy" id="211460"/>
    <lineage>
        <taxon>Bacteria</taxon>
        <taxon>Pseudomonadati</taxon>
        <taxon>Pseudomonadota</taxon>
        <taxon>Alphaproteobacteria</taxon>
        <taxon>Hyphomicrobiales</taxon>
        <taxon>Nitrobacteraceae</taxon>
        <taxon>Afipia</taxon>
    </lineage>
</organism>
<dbReference type="RefSeq" id="WP_184082250.1">
    <property type="nucleotide sequence ID" value="NZ_JACHIJ010000001.1"/>
</dbReference>
<accession>A0A840MUU9</accession>
<dbReference type="GO" id="GO:0006310">
    <property type="term" value="P:DNA recombination"/>
    <property type="evidence" value="ECO:0007669"/>
    <property type="project" value="UniProtKB-KW"/>
</dbReference>
<proteinExistence type="predicted"/>
<dbReference type="GO" id="GO:0015074">
    <property type="term" value="P:DNA integration"/>
    <property type="evidence" value="ECO:0007669"/>
    <property type="project" value="InterPro"/>
</dbReference>
<evidence type="ECO:0000313" key="2">
    <source>
        <dbReference type="EMBL" id="MBB5050422.1"/>
    </source>
</evidence>
<dbReference type="InterPro" id="IPR011010">
    <property type="entry name" value="DNA_brk_join_enz"/>
</dbReference>
<dbReference type="AlphaFoldDB" id="A0A840MUU9"/>
<reference evidence="2 3" key="1">
    <citation type="submission" date="2020-08" db="EMBL/GenBank/DDBJ databases">
        <title>Genomic Encyclopedia of Type Strains, Phase IV (KMG-IV): sequencing the most valuable type-strain genomes for metagenomic binning, comparative biology and taxonomic classification.</title>
        <authorList>
            <person name="Goeker M."/>
        </authorList>
    </citation>
    <scope>NUCLEOTIDE SEQUENCE [LARGE SCALE GENOMIC DNA]</scope>
    <source>
        <strain evidence="2 3">DSM 17498</strain>
    </source>
</reference>
<dbReference type="Proteomes" id="UP000521227">
    <property type="component" value="Unassembled WGS sequence"/>
</dbReference>
<protein>
    <submittedName>
        <fullName evidence="2">Integrase</fullName>
    </submittedName>
</protein>
<evidence type="ECO:0000256" key="1">
    <source>
        <dbReference type="ARBA" id="ARBA00023172"/>
    </source>
</evidence>
<name>A0A840MUU9_9BRAD</name>
<gene>
    <name evidence="2" type="ORF">HNQ36_000370</name>
</gene>
<keyword evidence="1" id="KW-0233">DNA recombination</keyword>
<dbReference type="Gene3D" id="1.10.443.10">
    <property type="entry name" value="Intergrase catalytic core"/>
    <property type="match status" value="1"/>
</dbReference>
<dbReference type="SUPFAM" id="SSF56349">
    <property type="entry name" value="DNA breaking-rejoining enzymes"/>
    <property type="match status" value="1"/>
</dbReference>
<dbReference type="InterPro" id="IPR013762">
    <property type="entry name" value="Integrase-like_cat_sf"/>
</dbReference>